<dbReference type="InterPro" id="IPR000888">
    <property type="entry name" value="RmlC-like"/>
</dbReference>
<dbReference type="InterPro" id="IPR014710">
    <property type="entry name" value="RmlC-like_jellyroll"/>
</dbReference>
<evidence type="ECO:0000256" key="2">
    <source>
        <dbReference type="ARBA" id="ARBA00001997"/>
    </source>
</evidence>
<evidence type="ECO:0000313" key="6">
    <source>
        <dbReference type="EMBL" id="MFC4352545.1"/>
    </source>
</evidence>
<gene>
    <name evidence="6" type="primary">rfbC</name>
    <name evidence="6" type="ORF">ACFOW6_13420</name>
</gene>
<keyword evidence="7" id="KW-1185">Reference proteome</keyword>
<evidence type="ECO:0000256" key="3">
    <source>
        <dbReference type="ARBA" id="ARBA00012098"/>
    </source>
</evidence>
<dbReference type="PANTHER" id="PTHR21047">
    <property type="entry name" value="DTDP-6-DEOXY-D-GLUCOSE-3,5 EPIMERASE"/>
    <property type="match status" value="1"/>
</dbReference>
<name>A0ABV8UNN3_9PROT</name>
<dbReference type="Gene3D" id="2.60.120.10">
    <property type="entry name" value="Jelly Rolls"/>
    <property type="match status" value="1"/>
</dbReference>
<dbReference type="Proteomes" id="UP001595799">
    <property type="component" value="Unassembled WGS sequence"/>
</dbReference>
<accession>A0ABV8UNN3</accession>
<dbReference type="Pfam" id="PF00908">
    <property type="entry name" value="dTDP_sugar_isom"/>
    <property type="match status" value="1"/>
</dbReference>
<dbReference type="RefSeq" id="WP_382422894.1">
    <property type="nucleotide sequence ID" value="NZ_JBHSCW010000007.1"/>
</dbReference>
<dbReference type="InterPro" id="IPR011051">
    <property type="entry name" value="RmlC_Cupin_sf"/>
</dbReference>
<dbReference type="EMBL" id="JBHSCW010000007">
    <property type="protein sequence ID" value="MFC4352545.1"/>
    <property type="molecule type" value="Genomic_DNA"/>
</dbReference>
<comment type="function">
    <text evidence="2 5">Catalyzes the epimerization of the C3' and C5'positions of dTDP-6-deoxy-D-xylo-4-hexulose, forming dTDP-6-deoxy-L-lyxo-4-hexulose.</text>
</comment>
<comment type="similarity">
    <text evidence="5">Belongs to the dTDP-4-dehydrorhamnose 3,5-epimerase family.</text>
</comment>
<evidence type="ECO:0000256" key="5">
    <source>
        <dbReference type="RuleBase" id="RU364069"/>
    </source>
</evidence>
<dbReference type="PANTHER" id="PTHR21047:SF2">
    <property type="entry name" value="THYMIDINE DIPHOSPHO-4-KETO-RHAMNOSE 3,5-EPIMERASE"/>
    <property type="match status" value="1"/>
</dbReference>
<protein>
    <recommendedName>
        <fullName evidence="4 5">dTDP-4-dehydrorhamnose 3,5-epimerase</fullName>
        <ecNumber evidence="3 5">5.1.3.13</ecNumber>
    </recommendedName>
    <alternativeName>
        <fullName evidence="5">Thymidine diphospho-4-keto-rhamnose 3,5-epimerase</fullName>
    </alternativeName>
</protein>
<dbReference type="NCBIfam" id="TIGR01221">
    <property type="entry name" value="rmlC"/>
    <property type="match status" value="1"/>
</dbReference>
<dbReference type="CDD" id="cd00438">
    <property type="entry name" value="cupin_RmlC"/>
    <property type="match status" value="1"/>
</dbReference>
<comment type="caution">
    <text evidence="6">The sequence shown here is derived from an EMBL/GenBank/DDBJ whole genome shotgun (WGS) entry which is preliminary data.</text>
</comment>
<comment type="catalytic activity">
    <reaction evidence="1 5">
        <text>dTDP-4-dehydro-6-deoxy-alpha-D-glucose = dTDP-4-dehydro-beta-L-rhamnose</text>
        <dbReference type="Rhea" id="RHEA:16969"/>
        <dbReference type="ChEBI" id="CHEBI:57649"/>
        <dbReference type="ChEBI" id="CHEBI:62830"/>
        <dbReference type="EC" id="5.1.3.13"/>
    </reaction>
</comment>
<evidence type="ECO:0000313" key="7">
    <source>
        <dbReference type="Proteomes" id="UP001595799"/>
    </source>
</evidence>
<dbReference type="EC" id="5.1.3.13" evidence="3 5"/>
<comment type="subunit">
    <text evidence="5">Homodimer.</text>
</comment>
<dbReference type="SUPFAM" id="SSF51182">
    <property type="entry name" value="RmlC-like cupins"/>
    <property type="match status" value="1"/>
</dbReference>
<organism evidence="6 7">
    <name type="scientific">Fodinicurvata halophila</name>
    <dbReference type="NCBI Taxonomy" id="1419723"/>
    <lineage>
        <taxon>Bacteria</taxon>
        <taxon>Pseudomonadati</taxon>
        <taxon>Pseudomonadota</taxon>
        <taxon>Alphaproteobacteria</taxon>
        <taxon>Rhodospirillales</taxon>
        <taxon>Rhodovibrionaceae</taxon>
        <taxon>Fodinicurvata</taxon>
    </lineage>
</organism>
<keyword evidence="5 6" id="KW-0413">Isomerase</keyword>
<proteinExistence type="inferred from homology"/>
<evidence type="ECO:0000256" key="1">
    <source>
        <dbReference type="ARBA" id="ARBA00001298"/>
    </source>
</evidence>
<reference evidence="7" key="1">
    <citation type="journal article" date="2019" name="Int. J. Syst. Evol. Microbiol.">
        <title>The Global Catalogue of Microorganisms (GCM) 10K type strain sequencing project: providing services to taxonomists for standard genome sequencing and annotation.</title>
        <authorList>
            <consortium name="The Broad Institute Genomics Platform"/>
            <consortium name="The Broad Institute Genome Sequencing Center for Infectious Disease"/>
            <person name="Wu L."/>
            <person name="Ma J."/>
        </authorList>
    </citation>
    <scope>NUCLEOTIDE SEQUENCE [LARGE SCALE GENOMIC DNA]</scope>
    <source>
        <strain evidence="7">CECT 8472</strain>
    </source>
</reference>
<dbReference type="GO" id="GO:0008830">
    <property type="term" value="F:dTDP-4-dehydrorhamnose 3,5-epimerase activity"/>
    <property type="evidence" value="ECO:0007669"/>
    <property type="project" value="UniProtKB-EC"/>
</dbReference>
<evidence type="ECO:0000256" key="4">
    <source>
        <dbReference type="ARBA" id="ARBA00019595"/>
    </source>
</evidence>
<sequence length="187" mass="20946">MEIAALAIPEVKLLTPRKHGDDRGFFSEVYNKKVLAEAGIDIDFVQDNHTWSVEAGTLRGLHFQAPPFAQDKLVRVVRGSIFDVAVDLRRGSPTFGQYVSATISAAAWNQILMPIGFAHGFVTLEPDCEVLYKVSDYYAPEHDMGVAWNDPDIAIDWPLNGRDAKLSEKDRKLPLLKDLPEVFVYDD</sequence>
<comment type="pathway">
    <text evidence="5">Carbohydrate biosynthesis; dTDP-L-rhamnose biosynthesis.</text>
</comment>